<comment type="caution">
    <text evidence="12">The sequence shown here is derived from an EMBL/GenBank/DDBJ whole genome shotgun (WGS) entry which is preliminary data.</text>
</comment>
<dbReference type="InterPro" id="IPR003811">
    <property type="entry name" value="G3P_acylTferase_PlsY"/>
</dbReference>
<accession>A0A0W0TRR4</accession>
<evidence type="ECO:0000256" key="11">
    <source>
        <dbReference type="SAM" id="MobiDB-lite"/>
    </source>
</evidence>
<feature type="transmembrane region" description="Helical" evidence="10">
    <location>
        <begin position="113"/>
        <end position="135"/>
    </location>
</feature>
<feature type="transmembrane region" description="Helical" evidence="10">
    <location>
        <begin position="155"/>
        <end position="179"/>
    </location>
</feature>
<evidence type="ECO:0000256" key="7">
    <source>
        <dbReference type="ARBA" id="ARBA00023136"/>
    </source>
</evidence>
<dbReference type="HAMAP" id="MF_01043">
    <property type="entry name" value="PlsY"/>
    <property type="match status" value="1"/>
</dbReference>
<evidence type="ECO:0000256" key="10">
    <source>
        <dbReference type="HAMAP-Rule" id="MF_01043"/>
    </source>
</evidence>
<keyword evidence="2 10" id="KW-0444">Lipid biosynthesis</keyword>
<keyword evidence="5 10" id="KW-1133">Transmembrane helix</keyword>
<keyword evidence="3 10" id="KW-0808">Transferase</keyword>
<dbReference type="STRING" id="448.Lery_1349"/>
<keyword evidence="7 10" id="KW-0472">Membrane</keyword>
<dbReference type="GO" id="GO:0008654">
    <property type="term" value="P:phospholipid biosynthetic process"/>
    <property type="evidence" value="ECO:0007669"/>
    <property type="project" value="UniProtKB-UniRule"/>
</dbReference>
<dbReference type="PANTHER" id="PTHR30309">
    <property type="entry name" value="INNER MEMBRANE PROTEIN YGIH"/>
    <property type="match status" value="1"/>
</dbReference>
<keyword evidence="1 10" id="KW-1003">Cell membrane</keyword>
<evidence type="ECO:0000256" key="2">
    <source>
        <dbReference type="ARBA" id="ARBA00022516"/>
    </source>
</evidence>
<proteinExistence type="inferred from homology"/>
<feature type="region of interest" description="Disordered" evidence="11">
    <location>
        <begin position="232"/>
        <end position="292"/>
    </location>
</feature>
<evidence type="ECO:0000256" key="1">
    <source>
        <dbReference type="ARBA" id="ARBA00022475"/>
    </source>
</evidence>
<organism evidence="12 13">
    <name type="scientific">Legionella erythra</name>
    <dbReference type="NCBI Taxonomy" id="448"/>
    <lineage>
        <taxon>Bacteria</taxon>
        <taxon>Pseudomonadati</taxon>
        <taxon>Pseudomonadota</taxon>
        <taxon>Gammaproteobacteria</taxon>
        <taxon>Legionellales</taxon>
        <taxon>Legionellaceae</taxon>
        <taxon>Legionella</taxon>
    </lineage>
</organism>
<sequence length="292" mass="32007">MLSFFLFLFVVIVAYLCGSLCSAVIVSRLFSLPDPRMEGSKNPGATNVLRLSGKKYAVIVLVGDMLKGVLPVLLARLLDAGPVTMGFAAFAAVMGHMYPIFFQFRGGKGVATALGALLSLNLILGVLVIVTWLAIAHYTRYSSLASIVSIILAPLYSAMTMGNIEIIPPLFFITIFVLYQHRDNITRLIDGEEPKIRFKDKAHPTVTEEILSPPQPRVIREDEIEGEVTAVELIEEQEKPLPKAKDGTEKKNTRNPKKTTRVSKAKKPANATTAKTTSAKAPKKQPNKETKK</sequence>
<feature type="compositionally biased region" description="Basic residues" evidence="11">
    <location>
        <begin position="253"/>
        <end position="267"/>
    </location>
</feature>
<comment type="subunit">
    <text evidence="10">Probably interacts with PlsX.</text>
</comment>
<reference evidence="12 13" key="1">
    <citation type="submission" date="2015-11" db="EMBL/GenBank/DDBJ databases">
        <title>Genomic analysis of 38 Legionella species identifies large and diverse effector repertoires.</title>
        <authorList>
            <person name="Burstein D."/>
            <person name="Amaro F."/>
            <person name="Zusman T."/>
            <person name="Lifshitz Z."/>
            <person name="Cohen O."/>
            <person name="Gilbert J.A."/>
            <person name="Pupko T."/>
            <person name="Shuman H.A."/>
            <person name="Segal G."/>
        </authorList>
    </citation>
    <scope>NUCLEOTIDE SEQUENCE [LARGE SCALE GENOMIC DNA]</scope>
    <source>
        <strain evidence="12 13">SE-32A-C8</strain>
    </source>
</reference>
<feature type="compositionally biased region" description="Basic and acidic residues" evidence="11">
    <location>
        <begin position="236"/>
        <end position="252"/>
    </location>
</feature>
<comment type="catalytic activity">
    <reaction evidence="10">
        <text>an acyl phosphate + sn-glycerol 3-phosphate = a 1-acyl-sn-glycero-3-phosphate + phosphate</text>
        <dbReference type="Rhea" id="RHEA:34075"/>
        <dbReference type="ChEBI" id="CHEBI:43474"/>
        <dbReference type="ChEBI" id="CHEBI:57597"/>
        <dbReference type="ChEBI" id="CHEBI:57970"/>
        <dbReference type="ChEBI" id="CHEBI:59918"/>
        <dbReference type="EC" id="2.3.1.275"/>
    </reaction>
</comment>
<dbReference type="GO" id="GO:0043772">
    <property type="term" value="F:acyl-phosphate glycerol-3-phosphate acyltransferase activity"/>
    <property type="evidence" value="ECO:0007669"/>
    <property type="project" value="UniProtKB-UniRule"/>
</dbReference>
<comment type="pathway">
    <text evidence="10">Lipid metabolism; phospholipid metabolism.</text>
</comment>
<feature type="transmembrane region" description="Helical" evidence="10">
    <location>
        <begin position="83"/>
        <end position="101"/>
    </location>
</feature>
<feature type="compositionally biased region" description="Low complexity" evidence="11">
    <location>
        <begin position="268"/>
        <end position="280"/>
    </location>
</feature>
<dbReference type="RefSeq" id="WP_058526484.1">
    <property type="nucleotide sequence ID" value="NZ_CAAAHY010000024.1"/>
</dbReference>
<dbReference type="AlphaFoldDB" id="A0A0W0TRR4"/>
<comment type="subcellular location">
    <subcellularLocation>
        <location evidence="10">Cell membrane</location>
        <topology evidence="10">Multi-pass membrane protein</topology>
    </subcellularLocation>
</comment>
<dbReference type="GO" id="GO:0005886">
    <property type="term" value="C:plasma membrane"/>
    <property type="evidence" value="ECO:0007669"/>
    <property type="project" value="UniProtKB-SubCell"/>
</dbReference>
<dbReference type="OrthoDB" id="9777124at2"/>
<evidence type="ECO:0000256" key="8">
    <source>
        <dbReference type="ARBA" id="ARBA00023209"/>
    </source>
</evidence>
<keyword evidence="6 10" id="KW-0443">Lipid metabolism</keyword>
<name>A0A0W0TRR4_LEGER</name>
<comment type="function">
    <text evidence="10">Catalyzes the transfer of an acyl group from acyl-phosphate (acyl-PO(4)) to glycerol-3-phosphate (G3P) to form lysophosphatidic acid (LPA). This enzyme utilizes acyl-phosphate as fatty acyl donor, but not acyl-CoA or acyl-ACP.</text>
</comment>
<gene>
    <name evidence="10" type="primary">plsY</name>
    <name evidence="12" type="ORF">Lery_1349</name>
</gene>
<evidence type="ECO:0000313" key="13">
    <source>
        <dbReference type="Proteomes" id="UP000054773"/>
    </source>
</evidence>
<dbReference type="PANTHER" id="PTHR30309:SF0">
    <property type="entry name" value="GLYCEROL-3-PHOSPHATE ACYLTRANSFERASE-RELATED"/>
    <property type="match status" value="1"/>
</dbReference>
<evidence type="ECO:0000256" key="3">
    <source>
        <dbReference type="ARBA" id="ARBA00022679"/>
    </source>
</evidence>
<keyword evidence="4 10" id="KW-0812">Transmembrane</keyword>
<dbReference type="Pfam" id="PF02660">
    <property type="entry name" value="G3P_acyltransf"/>
    <property type="match status" value="1"/>
</dbReference>
<dbReference type="NCBIfam" id="TIGR00023">
    <property type="entry name" value="glycerol-3-phosphate 1-O-acyltransferase PlsY"/>
    <property type="match status" value="1"/>
</dbReference>
<feature type="transmembrane region" description="Helical" evidence="10">
    <location>
        <begin position="56"/>
        <end position="77"/>
    </location>
</feature>
<dbReference type="EC" id="2.3.1.275" evidence="10"/>
<dbReference type="PATRIC" id="fig|448.7.peg.1410"/>
<keyword evidence="13" id="KW-1185">Reference proteome</keyword>
<keyword evidence="9 10" id="KW-1208">Phospholipid metabolism</keyword>
<evidence type="ECO:0000256" key="4">
    <source>
        <dbReference type="ARBA" id="ARBA00022692"/>
    </source>
</evidence>
<keyword evidence="8 10" id="KW-0594">Phospholipid biosynthesis</keyword>
<comment type="similarity">
    <text evidence="10">Belongs to the PlsY family.</text>
</comment>
<evidence type="ECO:0000256" key="5">
    <source>
        <dbReference type="ARBA" id="ARBA00022989"/>
    </source>
</evidence>
<feature type="transmembrane region" description="Helical" evidence="10">
    <location>
        <begin position="6"/>
        <end position="30"/>
    </location>
</feature>
<dbReference type="EMBL" id="LNYA01000023">
    <property type="protein sequence ID" value="KTC98295.1"/>
    <property type="molecule type" value="Genomic_DNA"/>
</dbReference>
<dbReference type="SMART" id="SM01207">
    <property type="entry name" value="G3P_acyltransf"/>
    <property type="match status" value="1"/>
</dbReference>
<evidence type="ECO:0000256" key="6">
    <source>
        <dbReference type="ARBA" id="ARBA00023098"/>
    </source>
</evidence>
<evidence type="ECO:0000256" key="9">
    <source>
        <dbReference type="ARBA" id="ARBA00023264"/>
    </source>
</evidence>
<dbReference type="UniPathway" id="UPA00085"/>
<protein>
    <recommendedName>
        <fullName evidence="10">Glycerol-3-phosphate acyltransferase</fullName>
    </recommendedName>
    <alternativeName>
        <fullName evidence="10">Acyl-PO4 G3P acyltransferase</fullName>
    </alternativeName>
    <alternativeName>
        <fullName evidence="10">Acyl-phosphate--glycerol-3-phosphate acyltransferase</fullName>
    </alternativeName>
    <alternativeName>
        <fullName evidence="10">G3P acyltransferase</fullName>
        <shortName evidence="10">GPAT</shortName>
        <ecNumber evidence="10">2.3.1.275</ecNumber>
    </alternativeName>
    <alternativeName>
        <fullName evidence="10">Lysophosphatidic acid synthase</fullName>
        <shortName evidence="10">LPA synthase</shortName>
    </alternativeName>
</protein>
<dbReference type="Proteomes" id="UP000054773">
    <property type="component" value="Unassembled WGS sequence"/>
</dbReference>
<evidence type="ECO:0000313" key="12">
    <source>
        <dbReference type="EMBL" id="KTC98295.1"/>
    </source>
</evidence>